<dbReference type="SUPFAM" id="SSF56436">
    <property type="entry name" value="C-type lectin-like"/>
    <property type="match status" value="1"/>
</dbReference>
<evidence type="ECO:0000256" key="1">
    <source>
        <dbReference type="SAM" id="SignalP"/>
    </source>
</evidence>
<feature type="non-terminal residue" evidence="2">
    <location>
        <position position="332"/>
    </location>
</feature>
<reference evidence="2 3" key="1">
    <citation type="submission" date="2024-05" db="EMBL/GenBank/DDBJ databases">
        <authorList>
            <person name="Wallberg A."/>
        </authorList>
    </citation>
    <scope>NUCLEOTIDE SEQUENCE [LARGE SCALE GENOMIC DNA]</scope>
</reference>
<keyword evidence="1" id="KW-0732">Signal</keyword>
<keyword evidence="3" id="KW-1185">Reference proteome</keyword>
<organism evidence="2 3">
    <name type="scientific">Meganyctiphanes norvegica</name>
    <name type="common">Northern krill</name>
    <name type="synonym">Thysanopoda norvegica</name>
    <dbReference type="NCBI Taxonomy" id="48144"/>
    <lineage>
        <taxon>Eukaryota</taxon>
        <taxon>Metazoa</taxon>
        <taxon>Ecdysozoa</taxon>
        <taxon>Arthropoda</taxon>
        <taxon>Crustacea</taxon>
        <taxon>Multicrustacea</taxon>
        <taxon>Malacostraca</taxon>
        <taxon>Eumalacostraca</taxon>
        <taxon>Eucarida</taxon>
        <taxon>Euphausiacea</taxon>
        <taxon>Euphausiidae</taxon>
        <taxon>Meganyctiphanes</taxon>
    </lineage>
</organism>
<dbReference type="InterPro" id="IPR016187">
    <property type="entry name" value="CTDL_fold"/>
</dbReference>
<dbReference type="AlphaFoldDB" id="A0AAV2PZU1"/>
<evidence type="ECO:0008006" key="4">
    <source>
        <dbReference type="Google" id="ProtNLM"/>
    </source>
</evidence>
<comment type="caution">
    <text evidence="2">The sequence shown here is derived from an EMBL/GenBank/DDBJ whole genome shotgun (WGS) entry which is preliminary data.</text>
</comment>
<gene>
    <name evidence="2" type="ORF">MNOR_LOCUS5823</name>
</gene>
<evidence type="ECO:0000313" key="2">
    <source>
        <dbReference type="EMBL" id="CAL4066576.1"/>
    </source>
</evidence>
<accession>A0AAV2PZU1</accession>
<feature type="signal peptide" evidence="1">
    <location>
        <begin position="1"/>
        <end position="16"/>
    </location>
</feature>
<dbReference type="Proteomes" id="UP001497623">
    <property type="component" value="Unassembled WGS sequence"/>
</dbReference>
<evidence type="ECO:0000313" key="3">
    <source>
        <dbReference type="Proteomes" id="UP001497623"/>
    </source>
</evidence>
<sequence>MKYFIFVMSLSYIVSATNNDLDRKYSRIEEDLVSENDNPLHQYRESNDTCSDKMRATCRDQDGTCVPLPFDVNCGKGRIKTQGCKSMYCACCLPELSRACATKMKHECTHHYGTCVVAPFKQNCKDGTLEKKWCKSKYCQCCVPDVAPAHPTGACPPSPPPVTCPPSPPTVTCPTTVTCPSPSPPLNCPPTPSPLTCPPSTPTSTYPQAIESEICPIIPKSFIDWKNCTVLLDSPTEQITELNESYYLSHGFVFQNVHLILKPKLGEYSNWRDSIKRCQDLNSEPFIPESQEDWDMLQEISRNISDTKKYNMWLPASDIGTEGLLKWLPVNS</sequence>
<dbReference type="EMBL" id="CAXKWB010002310">
    <property type="protein sequence ID" value="CAL4066576.1"/>
    <property type="molecule type" value="Genomic_DNA"/>
</dbReference>
<feature type="chain" id="PRO_5043999405" description="C-type lectin domain-containing protein" evidence="1">
    <location>
        <begin position="17"/>
        <end position="332"/>
    </location>
</feature>
<proteinExistence type="predicted"/>
<protein>
    <recommendedName>
        <fullName evidence="4">C-type lectin domain-containing protein</fullName>
    </recommendedName>
</protein>
<name>A0AAV2PZU1_MEGNR</name>